<evidence type="ECO:0000259" key="7">
    <source>
        <dbReference type="Pfam" id="PF00892"/>
    </source>
</evidence>
<dbReference type="Pfam" id="PF00892">
    <property type="entry name" value="EamA"/>
    <property type="match status" value="2"/>
</dbReference>
<organism evidence="8 9">
    <name type="scientific">Colocasia esculenta</name>
    <name type="common">Wild taro</name>
    <name type="synonym">Arum esculentum</name>
    <dbReference type="NCBI Taxonomy" id="4460"/>
    <lineage>
        <taxon>Eukaryota</taxon>
        <taxon>Viridiplantae</taxon>
        <taxon>Streptophyta</taxon>
        <taxon>Embryophyta</taxon>
        <taxon>Tracheophyta</taxon>
        <taxon>Spermatophyta</taxon>
        <taxon>Magnoliopsida</taxon>
        <taxon>Liliopsida</taxon>
        <taxon>Araceae</taxon>
        <taxon>Aroideae</taxon>
        <taxon>Colocasieae</taxon>
        <taxon>Colocasia</taxon>
    </lineage>
</organism>
<keyword evidence="4 6" id="KW-1133">Transmembrane helix</keyword>
<evidence type="ECO:0000256" key="3">
    <source>
        <dbReference type="ARBA" id="ARBA00022692"/>
    </source>
</evidence>
<feature type="transmembrane region" description="Helical" evidence="6">
    <location>
        <begin position="348"/>
        <end position="369"/>
    </location>
</feature>
<feature type="transmembrane region" description="Helical" evidence="6">
    <location>
        <begin position="70"/>
        <end position="89"/>
    </location>
</feature>
<dbReference type="InterPro" id="IPR030184">
    <property type="entry name" value="WAT1-related"/>
</dbReference>
<evidence type="ECO:0000256" key="4">
    <source>
        <dbReference type="ARBA" id="ARBA00022989"/>
    </source>
</evidence>
<comment type="caution">
    <text evidence="8">The sequence shown here is derived from an EMBL/GenBank/DDBJ whole genome shotgun (WGS) entry which is preliminary data.</text>
</comment>
<dbReference type="Proteomes" id="UP000652761">
    <property type="component" value="Unassembled WGS sequence"/>
</dbReference>
<keyword evidence="9" id="KW-1185">Reference proteome</keyword>
<keyword evidence="5 6" id="KW-0472">Membrane</keyword>
<feature type="domain" description="EamA" evidence="7">
    <location>
        <begin position="74"/>
        <end position="211"/>
    </location>
</feature>
<gene>
    <name evidence="8" type="ORF">Taro_039171</name>
</gene>
<evidence type="ECO:0000256" key="1">
    <source>
        <dbReference type="ARBA" id="ARBA00004141"/>
    </source>
</evidence>
<sequence>MGRRMASAAGVKGEEGRWGKRLWKRGHGLDLTGGLCIELDRKLEQEEEEEGSYQDGRMYPYIGSRCWEEWSPVAAMLAVDVAFAIMNTLMKKTVDEGVNCLVFITLRQFTATIFMAPIAYYRERESRPKLTPRILFCLFFSALLGLTLTQYLFFTGLRYTSATFACAFLNMTPVVTFLIALPFRLETLDVCTKAGQAKVLGTAVCVGGAMMLTFYKGVALSHASGHVVRPAEPSLQAASPTAAGGSSGSRNWTIGTVALFGACFSWCSWFLLQYKVGKMYPALYSGTAIAFFLGFLQSAALTFATGGGPALFAVRGELPIISILFSGVVGSGVGFLVMSWCVKKRGPLFPAAFSPPVQIAVAIIEYAILHEQLHLGSVLGSVLVILGLYVLLWGKNKEVEVQKCEVQPVQGSLQGVEGIKEQV</sequence>
<dbReference type="PANTHER" id="PTHR31218">
    <property type="entry name" value="WAT1-RELATED PROTEIN"/>
    <property type="match status" value="1"/>
</dbReference>
<dbReference type="InterPro" id="IPR000620">
    <property type="entry name" value="EamA_dom"/>
</dbReference>
<evidence type="ECO:0000256" key="6">
    <source>
        <dbReference type="SAM" id="Phobius"/>
    </source>
</evidence>
<comment type="subcellular location">
    <subcellularLocation>
        <location evidence="1">Membrane</location>
        <topology evidence="1">Multi-pass membrane protein</topology>
    </subcellularLocation>
</comment>
<feature type="domain" description="EamA" evidence="7">
    <location>
        <begin position="254"/>
        <end position="392"/>
    </location>
</feature>
<feature type="transmembrane region" description="Helical" evidence="6">
    <location>
        <begin position="133"/>
        <end position="153"/>
    </location>
</feature>
<evidence type="ECO:0000256" key="2">
    <source>
        <dbReference type="ARBA" id="ARBA00007635"/>
    </source>
</evidence>
<evidence type="ECO:0000313" key="8">
    <source>
        <dbReference type="EMBL" id="MQM06350.1"/>
    </source>
</evidence>
<accession>A0A843WUW9</accession>
<keyword evidence="3 6" id="KW-0812">Transmembrane</keyword>
<protein>
    <recommendedName>
        <fullName evidence="7">EamA domain-containing protein</fullName>
    </recommendedName>
</protein>
<dbReference type="OrthoDB" id="1728340at2759"/>
<feature type="transmembrane region" description="Helical" evidence="6">
    <location>
        <begin position="252"/>
        <end position="272"/>
    </location>
</feature>
<reference evidence="8" key="1">
    <citation type="submission" date="2017-07" db="EMBL/GenBank/DDBJ databases">
        <title>Taro Niue Genome Assembly and Annotation.</title>
        <authorList>
            <person name="Atibalentja N."/>
            <person name="Keating K."/>
            <person name="Fields C.J."/>
        </authorList>
    </citation>
    <scope>NUCLEOTIDE SEQUENCE</scope>
    <source>
        <strain evidence="8">Niue_2</strain>
        <tissue evidence="8">Leaf</tissue>
    </source>
</reference>
<dbReference type="SUPFAM" id="SSF103481">
    <property type="entry name" value="Multidrug resistance efflux transporter EmrE"/>
    <property type="match status" value="2"/>
</dbReference>
<feature type="transmembrane region" description="Helical" evidence="6">
    <location>
        <begin position="159"/>
        <end position="185"/>
    </location>
</feature>
<feature type="transmembrane region" description="Helical" evidence="6">
    <location>
        <begin position="375"/>
        <end position="393"/>
    </location>
</feature>
<proteinExistence type="inferred from homology"/>
<feature type="transmembrane region" description="Helical" evidence="6">
    <location>
        <begin position="318"/>
        <end position="341"/>
    </location>
</feature>
<feature type="transmembrane region" description="Helical" evidence="6">
    <location>
        <begin position="197"/>
        <end position="215"/>
    </location>
</feature>
<evidence type="ECO:0000256" key="5">
    <source>
        <dbReference type="ARBA" id="ARBA00023136"/>
    </source>
</evidence>
<evidence type="ECO:0000313" key="9">
    <source>
        <dbReference type="Proteomes" id="UP000652761"/>
    </source>
</evidence>
<dbReference type="EMBL" id="NMUH01003607">
    <property type="protein sequence ID" value="MQM06350.1"/>
    <property type="molecule type" value="Genomic_DNA"/>
</dbReference>
<dbReference type="AlphaFoldDB" id="A0A843WUW9"/>
<dbReference type="InterPro" id="IPR037185">
    <property type="entry name" value="EmrE-like"/>
</dbReference>
<feature type="transmembrane region" description="Helical" evidence="6">
    <location>
        <begin position="101"/>
        <end position="121"/>
    </location>
</feature>
<dbReference type="GO" id="GO:0022857">
    <property type="term" value="F:transmembrane transporter activity"/>
    <property type="evidence" value="ECO:0007669"/>
    <property type="project" value="InterPro"/>
</dbReference>
<dbReference type="GO" id="GO:0016020">
    <property type="term" value="C:membrane"/>
    <property type="evidence" value="ECO:0007669"/>
    <property type="project" value="UniProtKB-SubCell"/>
</dbReference>
<name>A0A843WUW9_COLES</name>
<feature type="transmembrane region" description="Helical" evidence="6">
    <location>
        <begin position="284"/>
        <end position="306"/>
    </location>
</feature>
<comment type="similarity">
    <text evidence="2">Belongs to the drug/metabolite transporter (DMT) superfamily. Plant drug/metabolite exporter (P-DME) (TC 2.A.7.4) family.</text>
</comment>